<dbReference type="EMBL" id="LN868939">
    <property type="protein sequence ID" value="CRY80031.1"/>
    <property type="molecule type" value="Genomic_DNA"/>
</dbReference>
<organism evidence="1 2">
    <name type="scientific">Nocardia farcinica</name>
    <dbReference type="NCBI Taxonomy" id="37329"/>
    <lineage>
        <taxon>Bacteria</taxon>
        <taxon>Bacillati</taxon>
        <taxon>Actinomycetota</taxon>
        <taxon>Actinomycetes</taxon>
        <taxon>Mycobacteriales</taxon>
        <taxon>Nocardiaceae</taxon>
        <taxon>Nocardia</taxon>
    </lineage>
</organism>
<keyword evidence="1" id="KW-0614">Plasmid</keyword>
<protein>
    <recommendedName>
        <fullName evidence="3">RiboL-PSP-HEPN domain-containing protein</fullName>
    </recommendedName>
</protein>
<dbReference type="AlphaFoldDB" id="A0A0H5PBU4"/>
<name>A0A0H5PBU4_NOCFR</name>
<sequence>MVLQARGYSRVVPYSPSPALQRWRTDRAAALGSLVAVHAKVVDGRRGRQYATERLNQALFIALASEFQGYCRDLHDIAVLAATDGLASSGDPRLVWARSALIRNRKLSTGNASPGALGNDFKFFGMDFWPSVQAMYPAKTSDWVKFLTKMNDTRNAIAHRDDTKLAAVTDPLTLRTFKRWRATLNSLASGIDRVVEAYLQDTIGKSW</sequence>
<accession>A0A0H5PBU4</accession>
<proteinExistence type="predicted"/>
<gene>
    <name evidence="1" type="ORF">ERS450000_03645</name>
</gene>
<reference evidence="2" key="1">
    <citation type="submission" date="2015-03" db="EMBL/GenBank/DDBJ databases">
        <authorList>
            <consortium name="Pathogen Informatics"/>
        </authorList>
    </citation>
    <scope>NUCLEOTIDE SEQUENCE [LARGE SCALE GENOMIC DNA]</scope>
    <source>
        <strain evidence="2">NCTC11134</strain>
        <plasmid evidence="2">2</plasmid>
    </source>
</reference>
<dbReference type="Proteomes" id="UP000057820">
    <property type="component" value="Plasmid 2"/>
</dbReference>
<dbReference type="RefSeq" id="WP_060593641.1">
    <property type="nucleotide sequence ID" value="NZ_CP031418.1"/>
</dbReference>
<evidence type="ECO:0008006" key="3">
    <source>
        <dbReference type="Google" id="ProtNLM"/>
    </source>
</evidence>
<evidence type="ECO:0000313" key="1">
    <source>
        <dbReference type="EMBL" id="CRY80031.1"/>
    </source>
</evidence>
<geneLocation type="plasmid" evidence="1">
    <name>2</name>
</geneLocation>
<dbReference type="KEGG" id="nfr:ERS450000_03645"/>
<evidence type="ECO:0000313" key="2">
    <source>
        <dbReference type="Proteomes" id="UP000057820"/>
    </source>
</evidence>